<sequence>MTTSPLDDFEQQNHINRYRNRLDDIRTMLNEIPDTMLTISSYAMDLAGSRATTEPALPGGEALILTGPWSSDATHGDDTPHPAQTITEWAHTIHDAHGQVPPHHLRFPQAIRYLHDQTPWILTSPWAPAWQRDIDAVHGRLRSLCPPEVDHHHDDAIEHDQITEDQLWDALALHPDHELTRRDLAHLGIPASTVTTWRHRGKVTETSPGRYRAGDIVDARRTA</sequence>
<organism evidence="1 2">
    <name type="scientific">Brachybacterium rhamnosum</name>
    <dbReference type="NCBI Taxonomy" id="173361"/>
    <lineage>
        <taxon>Bacteria</taxon>
        <taxon>Bacillati</taxon>
        <taxon>Actinomycetota</taxon>
        <taxon>Actinomycetes</taxon>
        <taxon>Micrococcales</taxon>
        <taxon>Dermabacteraceae</taxon>
        <taxon>Brachybacterium</taxon>
    </lineage>
</organism>
<accession>A0ABW4Q1W4</accession>
<proteinExistence type="predicted"/>
<evidence type="ECO:0008006" key="3">
    <source>
        <dbReference type="Google" id="ProtNLM"/>
    </source>
</evidence>
<protein>
    <recommendedName>
        <fullName evidence="3">Helix-turn-helix domain-containing protein</fullName>
    </recommendedName>
</protein>
<keyword evidence="2" id="KW-1185">Reference proteome</keyword>
<name>A0ABW4Q1W4_9MICO</name>
<evidence type="ECO:0000313" key="1">
    <source>
        <dbReference type="EMBL" id="MFD1836405.1"/>
    </source>
</evidence>
<dbReference type="Proteomes" id="UP001597280">
    <property type="component" value="Unassembled WGS sequence"/>
</dbReference>
<evidence type="ECO:0000313" key="2">
    <source>
        <dbReference type="Proteomes" id="UP001597280"/>
    </source>
</evidence>
<dbReference type="EMBL" id="JBHUFL010000003">
    <property type="protein sequence ID" value="MFD1836405.1"/>
    <property type="molecule type" value="Genomic_DNA"/>
</dbReference>
<comment type="caution">
    <text evidence="1">The sequence shown here is derived from an EMBL/GenBank/DDBJ whole genome shotgun (WGS) entry which is preliminary data.</text>
</comment>
<dbReference type="RefSeq" id="WP_343905864.1">
    <property type="nucleotide sequence ID" value="NZ_BAAAIS010000003.1"/>
</dbReference>
<gene>
    <name evidence="1" type="ORF">ACFSDA_15175</name>
</gene>
<reference evidence="2" key="1">
    <citation type="journal article" date="2019" name="Int. J. Syst. Evol. Microbiol.">
        <title>The Global Catalogue of Microorganisms (GCM) 10K type strain sequencing project: providing services to taxonomists for standard genome sequencing and annotation.</title>
        <authorList>
            <consortium name="The Broad Institute Genomics Platform"/>
            <consortium name="The Broad Institute Genome Sequencing Center for Infectious Disease"/>
            <person name="Wu L."/>
            <person name="Ma J."/>
        </authorList>
    </citation>
    <scope>NUCLEOTIDE SEQUENCE [LARGE SCALE GENOMIC DNA]</scope>
    <source>
        <strain evidence="2">JCM 11650</strain>
    </source>
</reference>